<organism evidence="1 2">
    <name type="scientific">Brassica napus</name>
    <name type="common">Rape</name>
    <dbReference type="NCBI Taxonomy" id="3708"/>
    <lineage>
        <taxon>Eukaryota</taxon>
        <taxon>Viridiplantae</taxon>
        <taxon>Streptophyta</taxon>
        <taxon>Embryophyta</taxon>
        <taxon>Tracheophyta</taxon>
        <taxon>Spermatophyta</taxon>
        <taxon>Magnoliopsida</taxon>
        <taxon>eudicotyledons</taxon>
        <taxon>Gunneridae</taxon>
        <taxon>Pentapetalae</taxon>
        <taxon>rosids</taxon>
        <taxon>malvids</taxon>
        <taxon>Brassicales</taxon>
        <taxon>Brassicaceae</taxon>
        <taxon>Brassiceae</taxon>
        <taxon>Brassica</taxon>
    </lineage>
</organism>
<dbReference type="Gramene" id="CDY69823">
    <property type="protein sequence ID" value="CDY69823"/>
    <property type="gene ID" value="GSBRNA2T00092800001"/>
</dbReference>
<reference evidence="1 2" key="1">
    <citation type="journal article" date="2014" name="Science">
        <title>Plant genetics. Early allopolyploid evolution in the post-Neolithic Brassica napus oilseed genome.</title>
        <authorList>
            <person name="Chalhoub B."/>
            <person name="Denoeud F."/>
            <person name="Liu S."/>
            <person name="Parkin I.A."/>
            <person name="Tang H."/>
            <person name="Wang X."/>
            <person name="Chiquet J."/>
            <person name="Belcram H."/>
            <person name="Tong C."/>
            <person name="Samans B."/>
            <person name="Correa M."/>
            <person name="Da Silva C."/>
            <person name="Just J."/>
            <person name="Falentin C."/>
            <person name="Koh C.S."/>
            <person name="Le Clainche I."/>
            <person name="Bernard M."/>
            <person name="Bento P."/>
            <person name="Noel B."/>
            <person name="Labadie K."/>
            <person name="Alberti A."/>
            <person name="Charles M."/>
            <person name="Arnaud D."/>
            <person name="Guo H."/>
            <person name="Daviaud C."/>
            <person name="Alamery S."/>
            <person name="Jabbari K."/>
            <person name="Zhao M."/>
            <person name="Edger P.P."/>
            <person name="Chelaifa H."/>
            <person name="Tack D."/>
            <person name="Lassalle G."/>
            <person name="Mestiri I."/>
            <person name="Schnel N."/>
            <person name="Le Paslier M.C."/>
            <person name="Fan G."/>
            <person name="Renault V."/>
            <person name="Bayer P.E."/>
            <person name="Golicz A.A."/>
            <person name="Manoli S."/>
            <person name="Lee T.H."/>
            <person name="Thi V.H."/>
            <person name="Chalabi S."/>
            <person name="Hu Q."/>
            <person name="Fan C."/>
            <person name="Tollenaere R."/>
            <person name="Lu Y."/>
            <person name="Battail C."/>
            <person name="Shen J."/>
            <person name="Sidebottom C.H."/>
            <person name="Wang X."/>
            <person name="Canaguier A."/>
            <person name="Chauveau A."/>
            <person name="Berard A."/>
            <person name="Deniot G."/>
            <person name="Guan M."/>
            <person name="Liu Z."/>
            <person name="Sun F."/>
            <person name="Lim Y.P."/>
            <person name="Lyons E."/>
            <person name="Town C.D."/>
            <person name="Bancroft I."/>
            <person name="Wang X."/>
            <person name="Meng J."/>
            <person name="Ma J."/>
            <person name="Pires J.C."/>
            <person name="King G.J."/>
            <person name="Brunel D."/>
            <person name="Delourme R."/>
            <person name="Renard M."/>
            <person name="Aury J.M."/>
            <person name="Adams K.L."/>
            <person name="Batley J."/>
            <person name="Snowdon R.J."/>
            <person name="Tost J."/>
            <person name="Edwards D."/>
            <person name="Zhou Y."/>
            <person name="Hua W."/>
            <person name="Sharpe A.G."/>
            <person name="Paterson A.H."/>
            <person name="Guan C."/>
            <person name="Wincker P."/>
        </authorList>
    </citation>
    <scope>NUCLEOTIDE SEQUENCE [LARGE SCALE GENOMIC DNA]</scope>
    <source>
        <strain evidence="2">cv. Darmor-bzh</strain>
    </source>
</reference>
<name>A0A078JQI0_BRANA</name>
<dbReference type="Proteomes" id="UP000028999">
    <property type="component" value="Unassembled WGS sequence"/>
</dbReference>
<dbReference type="EMBL" id="LK040434">
    <property type="protein sequence ID" value="CDY69823.1"/>
    <property type="molecule type" value="Genomic_DNA"/>
</dbReference>
<keyword evidence="2" id="KW-1185">Reference proteome</keyword>
<sequence>MMGLRRTPLVLYILFIVHLSSSSRFHFR</sequence>
<dbReference type="AlphaFoldDB" id="A0A078JQI0"/>
<proteinExistence type="predicted"/>
<accession>A0A078JQI0</accession>
<protein>
    <submittedName>
        <fullName evidence="1">BnaCnng65540D protein</fullName>
    </submittedName>
</protein>
<evidence type="ECO:0000313" key="1">
    <source>
        <dbReference type="EMBL" id="CDY69823.1"/>
    </source>
</evidence>
<dbReference type="PaxDb" id="3708-A0A078JQI0"/>
<evidence type="ECO:0000313" key="2">
    <source>
        <dbReference type="Proteomes" id="UP000028999"/>
    </source>
</evidence>
<gene>
    <name evidence="1" type="primary">BnaCnng65540D</name>
    <name evidence="1" type="ORF">GSBRNA2T00092800001</name>
</gene>